<feature type="domain" description="SLH" evidence="4">
    <location>
        <begin position="4844"/>
        <end position="4911"/>
    </location>
</feature>
<dbReference type="Gene3D" id="2.60.40.10">
    <property type="entry name" value="Immunoglobulins"/>
    <property type="match status" value="2"/>
</dbReference>
<name>A0A8J8SHZ5_9FIRM</name>
<dbReference type="InterPro" id="IPR008964">
    <property type="entry name" value="Invasin/intimin_cell_adhesion"/>
</dbReference>
<dbReference type="InterPro" id="IPR036278">
    <property type="entry name" value="Sialidase_sf"/>
</dbReference>
<gene>
    <name evidence="6" type="ORF">HZI73_17290</name>
</gene>
<reference evidence="6" key="1">
    <citation type="submission" date="2020-07" db="EMBL/GenBank/DDBJ databases">
        <title>Vallitalea pronyensis genome.</title>
        <authorList>
            <person name="Postec A."/>
        </authorList>
    </citation>
    <scope>NUCLEOTIDE SEQUENCE</scope>
    <source>
        <strain evidence="6">FatNI3</strain>
    </source>
</reference>
<evidence type="ECO:0000259" key="5">
    <source>
        <dbReference type="PROSITE" id="PS51820"/>
    </source>
</evidence>
<dbReference type="InterPro" id="IPR001119">
    <property type="entry name" value="SLH_dom"/>
</dbReference>
<evidence type="ECO:0000259" key="4">
    <source>
        <dbReference type="PROSITE" id="PS51272"/>
    </source>
</evidence>
<feature type="chain" id="PRO_5035181901" evidence="3">
    <location>
        <begin position="32"/>
        <end position="5070"/>
    </location>
</feature>
<dbReference type="Gene3D" id="2.60.40.2700">
    <property type="match status" value="1"/>
</dbReference>
<proteinExistence type="predicted"/>
<dbReference type="RefSeq" id="WP_212694629.1">
    <property type="nucleotide sequence ID" value="NZ_CP058649.1"/>
</dbReference>
<feature type="compositionally biased region" description="Polar residues" evidence="2">
    <location>
        <begin position="57"/>
        <end position="77"/>
    </location>
</feature>
<dbReference type="Pfam" id="PF00395">
    <property type="entry name" value="SLH"/>
    <property type="match status" value="3"/>
</dbReference>
<dbReference type="PROSITE" id="PS51820">
    <property type="entry name" value="PA14"/>
    <property type="match status" value="1"/>
</dbReference>
<protein>
    <submittedName>
        <fullName evidence="6">DUF4073 domain-containing protein</fullName>
    </submittedName>
</protein>
<dbReference type="SUPFAM" id="SSF63825">
    <property type="entry name" value="YWTD domain"/>
    <property type="match status" value="1"/>
</dbReference>
<dbReference type="EMBL" id="CP058649">
    <property type="protein sequence ID" value="QUI23939.1"/>
    <property type="molecule type" value="Genomic_DNA"/>
</dbReference>
<dbReference type="Pfam" id="PF13285">
    <property type="entry name" value="DUF4073"/>
    <property type="match status" value="3"/>
</dbReference>
<feature type="domain" description="SLH" evidence="4">
    <location>
        <begin position="4913"/>
        <end position="4976"/>
    </location>
</feature>
<evidence type="ECO:0000256" key="3">
    <source>
        <dbReference type="SAM" id="SignalP"/>
    </source>
</evidence>
<feature type="region of interest" description="Disordered" evidence="2">
    <location>
        <begin position="57"/>
        <end position="187"/>
    </location>
</feature>
<dbReference type="Pfam" id="PF02368">
    <property type="entry name" value="Big_2"/>
    <property type="match status" value="1"/>
</dbReference>
<dbReference type="PROSITE" id="PS51272">
    <property type="entry name" value="SLH"/>
    <property type="match status" value="3"/>
</dbReference>
<evidence type="ECO:0000256" key="2">
    <source>
        <dbReference type="SAM" id="MobiDB-lite"/>
    </source>
</evidence>
<evidence type="ECO:0000313" key="7">
    <source>
        <dbReference type="Proteomes" id="UP000683246"/>
    </source>
</evidence>
<sequence length="5070" mass="543537">MRKLNQTLKRLFIILLASITIISNMPSHAFAEEVDTHLGHNMSVEHANDKQAIIEQQENGQASEKITDNTELIANNEDNTKLLHEEDDNDGLDSESNKSNEEEDSSNEIQEHNEEEENLGDETDEDSEEEENLSDEINEINGDEENLGDEADESNEEQENLNDTVQENTDETQESNEEETLHDNDLENLQEEINNEEDIEDGEKQPKVLQAIQSLGTIKVVTTLKKYQHQGANQYDNRGEIKPGDYDYYDTVDSWYQIKSGNQLFWINTEWLLNQGGLKTDKNLICYVNTDDRRLDKTPQGQLEERGMVPKDKMLYYSKRDGSFYLIQQHLGSVWVNIDDLSVSYDAFMPTQGHIELEYGRKYYDHKYDAISSGILTNNDNHNPNINAVSYYYYEHGNGWMLIHNFNGQKWIKLNETPVTSTPPDVMADDKHDVIVGNDSTKTNMEYTTDKGNNWSTFEPSNPPTFHGDVTVNIRFKSSNNNPASDITELKFKYNYQENFSGDKQVFDDIISHKRGYLNVKHYEISEISNGNPSSDPALDSDERHKMFGAENYDGYKYQKPRQSKKYAETDKGSLYFYQKSNGSHTHDAFHNAINMWGYFVPEKTGYYHLIAYVDDGVYGQVTVNNQDVVFADSWRYQAPREVNNHGQLFMEEGKIYPIYMDYFDNKKDQAAFELRMKYNNGITEEVPSSYLYPTTKDLSDNKKVPVSDIDVEPKSQVLNINESQTVQLVATIIPSDATNKHVTWSSDNEAVAIVNANGLVTALSIGTANITATSEDGNHQDVCTLTVTDGLTGDPNKFFYANDNRGTLVKYYPFRSSDKSVVVAEFIGNYRDIATLPDGTLVGITQGGSLYKDIDIDATFDRYLENGVNALTADVDGNLYFAKQHDGIIKKYDMQNNDILTIIDTGYKAKGDLVFLDKNTLYYTGYKSNKAFLIKVDISEKQVTNLGKLSGKPYGIAVIDNNLFVAFLDKGKSYVDVYDPQGNKLSITSQLMQYMKQVHGAAQGINKVISNAPVAKDVIINGIAKVGETLTGVYTYHDAEGDEEGNSIFQWYANTGKNQSYELIEGAYHKTFVIPNRLLGYNIKFEVTPIAKTGVTLQGNPVKSQFTNKVSVDLVGPYDYDYFYLNAKDGDLVKYYPKDALTEDVTYTNKVYLDIANSEDTLFGINNKKLFKNIQTQPEEVANLGSNTVNALTYNNGLFYYVNNLWLMAYHPTDKTFHYLKYLGYNSNGDLVAYNGDMYYLAANGSKTNLIKIDFSDDYATTIIGTYSISNLYGVAVANNTLFVAYGKNIAKVNVSNGRLYDEQTVNISNIVYGAAQGGYYDSVPKTITINGKSEIDVPTQANSPINETYIAVVKDQYGNIMTNQDVEWSLQEAIEGISIDANGKVTVTNKALAIDFTIIATSGSVTGSKVVNLNKASAIVTSVIVNGLDEITVPTEVDSPTTSTYTAEIKDQYGNIMTGQEVNWSLQKAVEGVSIDANGQVTVTNKAPGTQFTIIATSGSVTDSKLVSLNKASSIVTSVTINGLDEITVPAEVDSATTSTYTAEVKDQYGNIMIGEEVEWSIKEALEGVSIEDTGKITVTNKAPGTEFSVIATSGSVTDSKVVNLNKATAITTSVTVNGLDEITVPTEIDSPTNVTYTAVIKDQYGDIMTEEVTWSLKEAVEGVSIDANGQVSITNKASGTEFTVIATNGSKTGSKAVNLKKAPAMVASVTVNGLDEITVPTELNSPISITYTAEMKDQYGNIMTEEATWSLKEAIEGISIDETGKVSVTNKAPGTEFTVIATSGSVTDSKLVNLKKAPAIVTSVVVNGLDEVTVPIEVNSPTTSTYTAEVKDQYGNIMANQDVEWSLQEANEGVSVDDTGKVTVTNKAPGTEFTVIATGGSVTDSKLVSLNKASAIVTSVVVNGLAEINVPTELDSPTTSTYTTEIKDQYGNIMTNQDVEWSLQEAIEGVNVDATGKVTVTNKALGTEFTIIATSGSETGSKVVNLKKAPAIVTSVVVNGLDEITVPTELNSPTNVAYTAIIKDQYGNIMTEEVTWSLKEAVEGVSIDATGQVTVTNKVPGTQFTVIATSGSKTGSKSVNVNKAPAIITSVVVNGLDEITVPTELSSPTNITYTAEIKDQYGDIMTEEVTWSLIEAVEGVSIDATGQVTITNKVPGTQFTIIATSGSKTGSKSVNLNKAPAIITSVVVNGLDEVTVPIELESPTTSTYTAEIKDQYGNIMTNQDVKWSLQEAIEGVNVDDTGKVTVTNKAPGAEFTIIATSGSETGSKVVNLKKAPAIVTSVVVNGLDEITVPTQLNSPTNVTYTAIIKDQYGNIMTEEVTWSLKEAVEGVSIDANGKVSVTNKAPGTEFTVRATSGSVTDSKLVNLNKAPAIVTSVTVNGLDKITVPTEVGSPSNVTYTAIIKDQYGNIMTGQEVNWSLQKAVEGVGIDAYGQITVTNKAPGTEFIVIATSGSKTGSKAVNLKKASAIVTSVTVNGLDEITIPTEVGSPSKVTYTAIIKDQYGNIITNQDVEWSLQEAIEGVSADDTGKVTVTNKALGTEFTVIATSGSITDSKVVNLNKASSIVTSVVVNGLDEITVPTELNSPKSITFTAEIKDQYGDIILEEVTWSLKKAVEGVSIDAYGQITVTNKAPGKEFTVIATSESETGSKVVNLKRVSAIVTSIAVNGLAEITVPIEIDSPTTSTYTAEIKDQYGSIMTEEVTWSLKEAIEGVTIDANGQVSITNKAPGTEFTVIATSGSKTGSKLVQLKKAPAMVANVTVNGLDEITVPTEVGSPSKVTYTAIIRDQYGNIMTEEVIWSLKEAVEGVSIDVNGQVSITNKAPGTDFTVIATSGSKTGSKSVNLNKAPAIATSITVNGLDEITVPTENDSPKSIAYAVEVKDQYGSIMTGQEVNWSLKEAVEGVSIDNNGEVTVTNKAPKTQFTIIATNGNKTGSKSVNLKKAPAILTSVTINGLDEITVPKEVDSPTTSTYTAEVKDQYGNIMINQEVTWSLKEAVEGVSIEDTGKKVTVTNKAPGTEFTVIATSGSVTDSKVVNLNKATAMVASVTVNGLDEITVPTEINSPSNVTYTAIIKDQYGNIMLEELTWSLKEAVEGVSIDANGQVTVTNKAPDTDFTIIATSGSETGSKVVNLKRAPAVVTSIAVNGLAEITVPTEVDSPTISTYTAEIKNQYGNIMTEEVIWSLKEAVEGVSIDAKGQVTVTNKAPGTDFTVIATSGSKTGSKSVNLNKAPAIITSVVINGLAEITVPIEVDSPTTSTYTAEIKDQYGNIMTEEATWSLKEAVEGVSIDANGKVTVTNKAPGTEFTVIATSGSVTDSKLVNLNKASSIVTSVVVNGLDEITVPIEVDSPTTSIYTAEIKNQYGNIMTEEVTWSLKEAVEGISIDETGKVTVTNKAPGTEFTIIATSRSVTDSKLVSLKKAPAIVTSVTVNGLDEITVPTEVASPSNVTYTAIAKDQYGNIMTNQDVEWSLQEAIEGISVDATGKVTVTNKAPGTEFTIIATSGSETGSIVVNLKRASSIITSVTVDGLDEITVPTEIDSPTNVTYVAEIKDQYGNIMTGEEVTWSLQETVEGVSIDANGEVSVTNKASGTEFTVIATSGSVTDSKLVNLNKATAMVASVTVNGLDEITVPTEVGSPSNVTYTAIIKDQYGDIITEEVTWSLKEAIEGVSIDANGQVTVTNKAPGTELIIIATSGSETGSKVVNLKKAPAMVASVTINGLDEITVPTEIDSPTNVTYVAVIKDQYGNIMTGEEITWSLKEAVEGVSIDANGQVSVTNKALGTEFTVIAKSGSVTHSKLVNLNKASAIVTSVTINGLDEITVPRELNSPTNVTYVAVIKDQYGNIMTGEEINWSLKEAVEGISIDANGKVTLTNEAPGTEFSVIATSGSVTDSKLVNLNKASSIVTSVVVNGLAEITVPTEVDSPTTSTYITEVKDQYGNIMTGEEVTWSLKEAVEGISIDATGKVSVTNKAPGTEFTVIATSGSVTDSKLVNLKKASAIVTSVIVNGLDEITVPTELSSPTNITYTAEIKDQYGNIMTEEVTWSLKEAVEGASIDANGQATITNKAPGTEFTIIATSGSVTDSKLVNLKKAPAIVTSVVVNGLAEVTVPIEVDSPTTSTYTAEVKDQYGNIMTGEEVNWSLQKAVEGVSIDANGQVTVTNKAPDTDFTIIATSGSVTDSKLVSLNKAPAMVSSVTINGLDEITVPTEVGSPTNVTYVAVIKDQYGNIITGEEINWSLQKVVEGVSIDNTGKVTLTNKAPGTELTVIATSGSVTDSKVVNLKKATAMVASVTVNGLDEITVPTEIDSPSNVTYTAIIKDQYGNIMIEEVTWSLKEAVEGVSIDANGQVTVTNKAPGTEFTIIATSGSKTGSKSVNLNKAPAIITSVVVNGLAEITVPIEVDSPTTSTYTAEMKDQYGNIMTEEVTWSLKEAVEGVSIDTNGQVTLTNKAPGTEFTVIATSGSVTYSKLVSLKKASAIVTSVTVDGLDEITVPTELSSPTTVTYTAEVKDQYGNIMIGQKATWSLKESVEGVSIDATGQVTVTNKAPGTQFTIIATSGSITDSKLVNLKKAPAVATSITVNGLDETTVPTEINNPTTVTYTTEVKDQYGNIMTADTVKWSFQEEVSGVSIDGNGMVTITNDAPHGSITVTANIGELVSMKNVNLNKAPSVTGDDNGNLLNGADETMEYSTNGGTTWTAYDDNNVPTFLGSVTVYVRYQETPTINAGPITEVVFTKNTPSAPYVTGNDSSNILIGADDTMEYSTDGGSNWIVYNTNPVPKFSGNVTVKVRYKSTIITNASPSTVVVFTANASQGGDGGGGNPSNGGGGNPSNDGGGTPSNGNGSPSDGEENDDIGLEEEMIIEEDITPLGAVEFFDPYVKGFPDGSFKPKKAVTRAEVAAMFARILKLDTDHAGNNQYTDVTINHWSYQYIQAVTNIGLFRGYSDGTFRPNAPIKRSEIAVVFSAYWEYVGAVVDDRDSTFIDVKGHWAEKYINKLYNAGVVKGFGDNTFRPNMDTAREQIVIMMNKIIARPMLDLEEPSFEDVSKEHWANGDIEAAAAKSKKKENIEENN</sequence>
<keyword evidence="3" id="KW-0732">Signal</keyword>
<feature type="domain" description="SLH" evidence="4">
    <location>
        <begin position="4977"/>
        <end position="5038"/>
    </location>
</feature>
<dbReference type="SUPFAM" id="SSF56988">
    <property type="entry name" value="Anthrax protective antigen"/>
    <property type="match status" value="1"/>
</dbReference>
<dbReference type="InterPro" id="IPR013783">
    <property type="entry name" value="Ig-like_fold"/>
</dbReference>
<feature type="signal peptide" evidence="3">
    <location>
        <begin position="1"/>
        <end position="31"/>
    </location>
</feature>
<dbReference type="SUPFAM" id="SSF49373">
    <property type="entry name" value="Invasin/intimin cell-adhesion fragments"/>
    <property type="match status" value="1"/>
</dbReference>
<dbReference type="SMART" id="SM00635">
    <property type="entry name" value="BID_2"/>
    <property type="match status" value="6"/>
</dbReference>
<feature type="compositionally biased region" description="Acidic residues" evidence="2">
    <location>
        <begin position="168"/>
        <end position="178"/>
    </location>
</feature>
<dbReference type="KEGG" id="vpy:HZI73_17290"/>
<dbReference type="Proteomes" id="UP000683246">
    <property type="component" value="Chromosome"/>
</dbReference>
<keyword evidence="7" id="KW-1185">Reference proteome</keyword>
<dbReference type="InterPro" id="IPR037524">
    <property type="entry name" value="PA14/GLEYA"/>
</dbReference>
<keyword evidence="1" id="KW-0677">Repeat</keyword>
<dbReference type="InterPro" id="IPR025142">
    <property type="entry name" value="DUF4073"/>
</dbReference>
<feature type="compositionally biased region" description="Acidic residues" evidence="2">
    <location>
        <begin position="113"/>
        <end position="160"/>
    </location>
</feature>
<accession>A0A8J8SHZ5</accession>
<feature type="region of interest" description="Disordered" evidence="2">
    <location>
        <begin position="4809"/>
        <end position="4851"/>
    </location>
</feature>
<dbReference type="InterPro" id="IPR003343">
    <property type="entry name" value="Big_2"/>
</dbReference>
<feature type="compositionally biased region" description="Gly residues" evidence="2">
    <location>
        <begin position="4813"/>
        <end position="4837"/>
    </location>
</feature>
<dbReference type="SUPFAM" id="SSF63829">
    <property type="entry name" value="Calcium-dependent phosphotriesterase"/>
    <property type="match status" value="1"/>
</dbReference>
<evidence type="ECO:0000313" key="6">
    <source>
        <dbReference type="EMBL" id="QUI23939.1"/>
    </source>
</evidence>
<organism evidence="6 7">
    <name type="scientific">Vallitalea pronyensis</name>
    <dbReference type="NCBI Taxonomy" id="1348613"/>
    <lineage>
        <taxon>Bacteria</taxon>
        <taxon>Bacillati</taxon>
        <taxon>Bacillota</taxon>
        <taxon>Clostridia</taxon>
        <taxon>Lachnospirales</taxon>
        <taxon>Vallitaleaceae</taxon>
        <taxon>Vallitalea</taxon>
    </lineage>
</organism>
<evidence type="ECO:0000256" key="1">
    <source>
        <dbReference type="ARBA" id="ARBA00022737"/>
    </source>
</evidence>
<dbReference type="SUPFAM" id="SSF50939">
    <property type="entry name" value="Sialidases"/>
    <property type="match status" value="1"/>
</dbReference>
<feature type="domain" description="PA14" evidence="5">
    <location>
        <begin position="548"/>
        <end position="691"/>
    </location>
</feature>
<dbReference type="Gene3D" id="2.60.40.1080">
    <property type="match status" value="1"/>
</dbReference>